<evidence type="ECO:0000313" key="2">
    <source>
        <dbReference type="Proteomes" id="UP001054945"/>
    </source>
</evidence>
<protein>
    <submittedName>
        <fullName evidence="1">Uncharacterized protein</fullName>
    </submittedName>
</protein>
<comment type="caution">
    <text evidence="1">The sequence shown here is derived from an EMBL/GenBank/DDBJ whole genome shotgun (WGS) entry which is preliminary data.</text>
</comment>
<name>A0AAV4NPY4_CAEEX</name>
<accession>A0AAV4NPY4</accession>
<dbReference type="Proteomes" id="UP001054945">
    <property type="component" value="Unassembled WGS sequence"/>
</dbReference>
<keyword evidence="2" id="KW-1185">Reference proteome</keyword>
<gene>
    <name evidence="1" type="ORF">CEXT_229291</name>
</gene>
<dbReference type="EMBL" id="BPLR01021167">
    <property type="protein sequence ID" value="GIX86743.1"/>
    <property type="molecule type" value="Genomic_DNA"/>
</dbReference>
<evidence type="ECO:0000313" key="1">
    <source>
        <dbReference type="EMBL" id="GIX86743.1"/>
    </source>
</evidence>
<sequence>MTPESQPNYAGTSGHLGLIWEPDAESFFERGSLRSGPSLSRRLKQIDASERYRLGLLGIYSGGQFSACPVGNGRSNETFIQFRHLV</sequence>
<dbReference type="AlphaFoldDB" id="A0AAV4NPY4"/>
<proteinExistence type="predicted"/>
<reference evidence="1 2" key="1">
    <citation type="submission" date="2021-06" db="EMBL/GenBank/DDBJ databases">
        <title>Caerostris extrusa draft genome.</title>
        <authorList>
            <person name="Kono N."/>
            <person name="Arakawa K."/>
        </authorList>
    </citation>
    <scope>NUCLEOTIDE SEQUENCE [LARGE SCALE GENOMIC DNA]</scope>
</reference>
<organism evidence="1 2">
    <name type="scientific">Caerostris extrusa</name>
    <name type="common">Bark spider</name>
    <name type="synonym">Caerostris bankana</name>
    <dbReference type="NCBI Taxonomy" id="172846"/>
    <lineage>
        <taxon>Eukaryota</taxon>
        <taxon>Metazoa</taxon>
        <taxon>Ecdysozoa</taxon>
        <taxon>Arthropoda</taxon>
        <taxon>Chelicerata</taxon>
        <taxon>Arachnida</taxon>
        <taxon>Araneae</taxon>
        <taxon>Araneomorphae</taxon>
        <taxon>Entelegynae</taxon>
        <taxon>Araneoidea</taxon>
        <taxon>Araneidae</taxon>
        <taxon>Caerostris</taxon>
    </lineage>
</organism>